<comment type="caution">
    <text evidence="1">The sequence shown here is derived from an EMBL/GenBank/DDBJ whole genome shotgun (WGS) entry which is preliminary data.</text>
</comment>
<protein>
    <submittedName>
        <fullName evidence="1">Uncharacterized protein</fullName>
    </submittedName>
</protein>
<dbReference type="AlphaFoldDB" id="A0A2W5BXG1"/>
<dbReference type="EMBL" id="QFNK01000042">
    <property type="protein sequence ID" value="PZO87765.1"/>
    <property type="molecule type" value="Genomic_DNA"/>
</dbReference>
<dbReference type="Proteomes" id="UP000249557">
    <property type="component" value="Unassembled WGS sequence"/>
</dbReference>
<accession>A0A2W5BXG1</accession>
<name>A0A2W5BXG1_9BACT</name>
<evidence type="ECO:0000313" key="2">
    <source>
        <dbReference type="Proteomes" id="UP000249557"/>
    </source>
</evidence>
<organism evidence="1 2">
    <name type="scientific">Micavibrio aeruginosavorus</name>
    <dbReference type="NCBI Taxonomy" id="349221"/>
    <lineage>
        <taxon>Bacteria</taxon>
        <taxon>Pseudomonadati</taxon>
        <taxon>Bdellovibrionota</taxon>
        <taxon>Bdellovibrionia</taxon>
        <taxon>Bdellovibrionales</taxon>
        <taxon>Pseudobdellovibrionaceae</taxon>
        <taxon>Micavibrio</taxon>
    </lineage>
</organism>
<sequence length="78" mass="8375">MKNAVKIAGLFTGAAMLVAGGAAILKQGAENIDNYNNAHKSPDYVPVFIKRENATIGAPRTDDEIRILIQSLQPAPKR</sequence>
<evidence type="ECO:0000313" key="1">
    <source>
        <dbReference type="EMBL" id="PZO87765.1"/>
    </source>
</evidence>
<reference evidence="1 2" key="1">
    <citation type="submission" date="2017-08" db="EMBL/GenBank/DDBJ databases">
        <title>Infants hospitalized years apart are colonized by the same room-sourced microbial strains.</title>
        <authorList>
            <person name="Brooks B."/>
            <person name="Olm M.R."/>
            <person name="Firek B.A."/>
            <person name="Baker R."/>
            <person name="Thomas B.C."/>
            <person name="Morowitz M.J."/>
            <person name="Banfield J.F."/>
        </authorList>
    </citation>
    <scope>NUCLEOTIDE SEQUENCE [LARGE SCALE GENOMIC DNA]</scope>
    <source>
        <strain evidence="1">S2_018_000_R2_104</strain>
    </source>
</reference>
<gene>
    <name evidence="1" type="ORF">DI626_03265</name>
</gene>
<proteinExistence type="predicted"/>